<name>A0A210PWL0_MIZYE</name>
<dbReference type="EMBL" id="NEDP02005442">
    <property type="protein sequence ID" value="OWF40863.1"/>
    <property type="molecule type" value="Genomic_DNA"/>
</dbReference>
<keyword evidence="2" id="KW-1133">Transmembrane helix</keyword>
<feature type="compositionally biased region" description="Polar residues" evidence="1">
    <location>
        <begin position="379"/>
        <end position="396"/>
    </location>
</feature>
<protein>
    <recommendedName>
        <fullName evidence="6">TNFR-Cys domain-containing protein</fullName>
    </recommendedName>
</protein>
<feature type="signal peptide" evidence="3">
    <location>
        <begin position="1"/>
        <end position="22"/>
    </location>
</feature>
<evidence type="ECO:0000256" key="3">
    <source>
        <dbReference type="SAM" id="SignalP"/>
    </source>
</evidence>
<dbReference type="OrthoDB" id="10504957at2759"/>
<dbReference type="Proteomes" id="UP000242188">
    <property type="component" value="Unassembled WGS sequence"/>
</dbReference>
<feature type="compositionally biased region" description="Polar residues" evidence="1">
    <location>
        <begin position="340"/>
        <end position="357"/>
    </location>
</feature>
<dbReference type="AlphaFoldDB" id="A0A210PWL0"/>
<feature type="region of interest" description="Disordered" evidence="1">
    <location>
        <begin position="340"/>
        <end position="418"/>
    </location>
</feature>
<reference evidence="4 5" key="1">
    <citation type="journal article" date="2017" name="Nat. Ecol. Evol.">
        <title>Scallop genome provides insights into evolution of bilaterian karyotype and development.</title>
        <authorList>
            <person name="Wang S."/>
            <person name="Zhang J."/>
            <person name="Jiao W."/>
            <person name="Li J."/>
            <person name="Xun X."/>
            <person name="Sun Y."/>
            <person name="Guo X."/>
            <person name="Huan P."/>
            <person name="Dong B."/>
            <person name="Zhang L."/>
            <person name="Hu X."/>
            <person name="Sun X."/>
            <person name="Wang J."/>
            <person name="Zhao C."/>
            <person name="Wang Y."/>
            <person name="Wang D."/>
            <person name="Huang X."/>
            <person name="Wang R."/>
            <person name="Lv J."/>
            <person name="Li Y."/>
            <person name="Zhang Z."/>
            <person name="Liu B."/>
            <person name="Lu W."/>
            <person name="Hui Y."/>
            <person name="Liang J."/>
            <person name="Zhou Z."/>
            <person name="Hou R."/>
            <person name="Li X."/>
            <person name="Liu Y."/>
            <person name="Li H."/>
            <person name="Ning X."/>
            <person name="Lin Y."/>
            <person name="Zhao L."/>
            <person name="Xing Q."/>
            <person name="Dou J."/>
            <person name="Li Y."/>
            <person name="Mao J."/>
            <person name="Guo H."/>
            <person name="Dou H."/>
            <person name="Li T."/>
            <person name="Mu C."/>
            <person name="Jiang W."/>
            <person name="Fu Q."/>
            <person name="Fu X."/>
            <person name="Miao Y."/>
            <person name="Liu J."/>
            <person name="Yu Q."/>
            <person name="Li R."/>
            <person name="Liao H."/>
            <person name="Li X."/>
            <person name="Kong Y."/>
            <person name="Jiang Z."/>
            <person name="Chourrout D."/>
            <person name="Li R."/>
            <person name="Bao Z."/>
        </authorList>
    </citation>
    <scope>NUCLEOTIDE SEQUENCE [LARGE SCALE GENOMIC DNA]</scope>
    <source>
        <strain evidence="4 5">PY_sf001</strain>
    </source>
</reference>
<keyword evidence="2" id="KW-0812">Transmembrane</keyword>
<accession>A0A210PWL0</accession>
<evidence type="ECO:0008006" key="6">
    <source>
        <dbReference type="Google" id="ProtNLM"/>
    </source>
</evidence>
<gene>
    <name evidence="4" type="ORF">KP79_PYT06137</name>
</gene>
<evidence type="ECO:0000256" key="1">
    <source>
        <dbReference type="SAM" id="MobiDB-lite"/>
    </source>
</evidence>
<feature type="compositionally biased region" description="Polar residues" evidence="1">
    <location>
        <begin position="231"/>
        <end position="244"/>
    </location>
</feature>
<evidence type="ECO:0000313" key="4">
    <source>
        <dbReference type="EMBL" id="OWF40863.1"/>
    </source>
</evidence>
<evidence type="ECO:0000256" key="2">
    <source>
        <dbReference type="SAM" id="Phobius"/>
    </source>
</evidence>
<feature type="compositionally biased region" description="Low complexity" evidence="1">
    <location>
        <begin position="363"/>
        <end position="378"/>
    </location>
</feature>
<feature type="transmembrane region" description="Helical" evidence="2">
    <location>
        <begin position="121"/>
        <end position="142"/>
    </location>
</feature>
<evidence type="ECO:0000313" key="5">
    <source>
        <dbReference type="Proteomes" id="UP000242188"/>
    </source>
</evidence>
<feature type="chain" id="PRO_5012984712" description="TNFR-Cys domain-containing protein" evidence="3">
    <location>
        <begin position="23"/>
        <end position="418"/>
    </location>
</feature>
<comment type="caution">
    <text evidence="4">The sequence shown here is derived from an EMBL/GenBank/DDBJ whole genome shotgun (WGS) entry which is preliminary data.</text>
</comment>
<sequence>MARFVVIPVALLCCYNFLSSSALELPPDGFWFNCGLDFCEFPAEYCRVIKGQRPSCQACTQDECYSLDTPSQCYSQCKALENGGSDGIGANQAAKEGLLAVQEEEKDRLILSLEENKRQWTIIYILVSIMMAMLIFIIVLLIKIRRDNRKQSIKDRQGTMRQLKAGPQQMTRFDDEETDVSNGITVEPAGASVVQKTMGETHVVDNCLAEKVPLLPPRGNKQPALAEGEQCQPSERSGNTECQFSSKLMDDGSNGLGRHMEESTNWPSNQAVVPVISHPIDEHMSTNLADCTLLDKHNMKLILNANVPSSRRHSTNDEETMTKNVFEKEDQVSLPRDIETQVQHRPRSTTVLNNVTPTAPPAESSISLSSERSGTTSGISTPDSGHYGTGNSSPNGSVDLKNNIMQQPAVNRQQEVES</sequence>
<keyword evidence="3" id="KW-0732">Signal</keyword>
<feature type="region of interest" description="Disordered" evidence="1">
    <location>
        <begin position="219"/>
        <end position="244"/>
    </location>
</feature>
<keyword evidence="2" id="KW-0472">Membrane</keyword>
<feature type="compositionally biased region" description="Polar residues" evidence="1">
    <location>
        <begin position="403"/>
        <end position="418"/>
    </location>
</feature>
<proteinExistence type="predicted"/>
<organism evidence="4 5">
    <name type="scientific">Mizuhopecten yessoensis</name>
    <name type="common">Japanese scallop</name>
    <name type="synonym">Patinopecten yessoensis</name>
    <dbReference type="NCBI Taxonomy" id="6573"/>
    <lineage>
        <taxon>Eukaryota</taxon>
        <taxon>Metazoa</taxon>
        <taxon>Spiralia</taxon>
        <taxon>Lophotrochozoa</taxon>
        <taxon>Mollusca</taxon>
        <taxon>Bivalvia</taxon>
        <taxon>Autobranchia</taxon>
        <taxon>Pteriomorphia</taxon>
        <taxon>Pectinida</taxon>
        <taxon>Pectinoidea</taxon>
        <taxon>Pectinidae</taxon>
        <taxon>Mizuhopecten</taxon>
    </lineage>
</organism>
<keyword evidence="5" id="KW-1185">Reference proteome</keyword>